<organism evidence="4 5">
    <name type="scientific">Rhizophagus irregularis</name>
    <dbReference type="NCBI Taxonomy" id="588596"/>
    <lineage>
        <taxon>Eukaryota</taxon>
        <taxon>Fungi</taxon>
        <taxon>Fungi incertae sedis</taxon>
        <taxon>Mucoromycota</taxon>
        <taxon>Glomeromycotina</taxon>
        <taxon>Glomeromycetes</taxon>
        <taxon>Glomerales</taxon>
        <taxon>Glomeraceae</taxon>
        <taxon>Rhizophagus</taxon>
    </lineage>
</organism>
<accession>A0A2I1DVL1</accession>
<evidence type="ECO:0000256" key="1">
    <source>
        <dbReference type="SAM" id="Coils"/>
    </source>
</evidence>
<evidence type="ECO:0000313" key="6">
    <source>
        <dbReference type="Proteomes" id="UP000232722"/>
    </source>
</evidence>
<dbReference type="AlphaFoldDB" id="A0A2I1DVL1"/>
<evidence type="ECO:0000313" key="4">
    <source>
        <dbReference type="EMBL" id="PKC58132.1"/>
    </source>
</evidence>
<dbReference type="EMBL" id="LLXH01001622">
    <property type="protein sequence ID" value="PKC58132.1"/>
    <property type="molecule type" value="Genomic_DNA"/>
</dbReference>
<reference evidence="3 6" key="1">
    <citation type="submission" date="2016-04" db="EMBL/GenBank/DDBJ databases">
        <title>Genome analyses suggest a sexual origin of heterokaryosis in a supposedly ancient asexual fungus.</title>
        <authorList>
            <person name="Ropars J."/>
            <person name="Sedzielewska K."/>
            <person name="Noel J."/>
            <person name="Charron P."/>
            <person name="Farinelli L."/>
            <person name="Marton T."/>
            <person name="Kruger M."/>
            <person name="Pelin A."/>
            <person name="Brachmann A."/>
            <person name="Corradi N."/>
        </authorList>
    </citation>
    <scope>NUCLEOTIDE SEQUENCE [LARGE SCALE GENOMIC DNA]</scope>
    <source>
        <strain evidence="3 6">A5</strain>
    </source>
</reference>
<feature type="compositionally biased region" description="Basic and acidic residues" evidence="2">
    <location>
        <begin position="429"/>
        <end position="446"/>
    </location>
</feature>
<feature type="region of interest" description="Disordered" evidence="2">
    <location>
        <begin position="408"/>
        <end position="446"/>
    </location>
</feature>
<dbReference type="InterPro" id="IPR027796">
    <property type="entry name" value="OTT_1508_deam-like"/>
</dbReference>
<dbReference type="EMBL" id="LLXJ01000637">
    <property type="protein sequence ID" value="PKC07495.1"/>
    <property type="molecule type" value="Genomic_DNA"/>
</dbReference>
<reference evidence="4 5" key="3">
    <citation type="submission" date="2017-10" db="EMBL/GenBank/DDBJ databases">
        <title>Extensive intraspecific genome diversity in a model arbuscular mycorrhizal fungus.</title>
        <authorList>
            <person name="Chen E.C.H."/>
            <person name="Morin E."/>
            <person name="Baudet D."/>
            <person name="Noel J."/>
            <person name="Ndikumana S."/>
            <person name="Charron P."/>
            <person name="St-Onge C."/>
            <person name="Giorgi J."/>
            <person name="Grigoriev I.V."/>
            <person name="Roux C."/>
            <person name="Martin F.M."/>
            <person name="Corradi N."/>
        </authorList>
    </citation>
    <scope>NUCLEOTIDE SEQUENCE [LARGE SCALE GENOMIC DNA]</scope>
    <source>
        <strain evidence="4 5">A1</strain>
    </source>
</reference>
<dbReference type="Proteomes" id="UP000232688">
    <property type="component" value="Unassembled WGS sequence"/>
</dbReference>
<comment type="caution">
    <text evidence="4">The sequence shown here is derived from an EMBL/GenBank/DDBJ whole genome shotgun (WGS) entry which is preliminary data.</text>
</comment>
<evidence type="ECO:0000256" key="2">
    <source>
        <dbReference type="SAM" id="MobiDB-lite"/>
    </source>
</evidence>
<keyword evidence="1" id="KW-0175">Coiled coil</keyword>
<dbReference type="Pfam" id="PF14441">
    <property type="entry name" value="OTT_1508_deam"/>
    <property type="match status" value="1"/>
</dbReference>
<sequence length="446" mass="52550">MPPLLYSEVVKKNKKEHKKKYEKEYENEKEHEKELYSKECVAQGINFVVNQASRRLKVSNVYEKFTCYLATILARDKEVVAVWLKNISDQCYEIYLSKNFDWLDKDVEYINNIMKYLKNISKNAPIISNDNESDLFKEVLSYCSKKIKSRLDKLKKDIENSDDRDIKSFRDFFSAMVDDTSNTELIKISQACNKYYVQLEDKSYISKKFLGHIRKVGSYDTSIKGIIKCAREIQYKSLFSNIKVVKVKPYIINNQPIYSWKNIIKRFIDEGKYKCFMKRCLKKPKVMERINKVYTDNATQQQLDGDDVTKRIYLHAEMNILASIIDNKIKSRVFIAVSKRCCYLCEHFIKFAIKQGYNIVVTGEHGKIYGSWVLPHVKDNDFKARFLTYILKNLDKIIEKNLDHYTDNLPADSDSDEDSPDPDDDGNEFMDKYEQSHMDLEKYTLL</sequence>
<evidence type="ECO:0000313" key="5">
    <source>
        <dbReference type="Proteomes" id="UP000232688"/>
    </source>
</evidence>
<evidence type="ECO:0000313" key="3">
    <source>
        <dbReference type="EMBL" id="PKC07495.1"/>
    </source>
</evidence>
<gene>
    <name evidence="4" type="ORF">RhiirA1_496376</name>
    <name evidence="3" type="ORF">RhiirA5_500635</name>
</gene>
<dbReference type="VEuPathDB" id="FungiDB:RhiirA1_496376"/>
<dbReference type="VEuPathDB" id="FungiDB:FUN_018987"/>
<feature type="coiled-coil region" evidence="1">
    <location>
        <begin position="11"/>
        <end position="38"/>
    </location>
</feature>
<reference evidence="3 6" key="2">
    <citation type="submission" date="2017-09" db="EMBL/GenBank/DDBJ databases">
        <title>Extensive intraspecific genome diversity in a model arbuscular mycorrhizal fungus.</title>
        <authorList>
            <person name="Chen E.C."/>
            <person name="Morin E."/>
            <person name="Beaudet D."/>
            <person name="Noel J."/>
            <person name="Ndikumana S."/>
            <person name="Charron P."/>
            <person name="St-Onge C."/>
            <person name="Giorgi J."/>
            <person name="Grigoriev I.V."/>
            <person name="Roux C."/>
            <person name="Martin F.M."/>
            <person name="Corradi N."/>
        </authorList>
    </citation>
    <scope>NUCLEOTIDE SEQUENCE [LARGE SCALE GENOMIC DNA]</scope>
    <source>
        <strain evidence="3 6">A5</strain>
    </source>
</reference>
<feature type="compositionally biased region" description="Acidic residues" evidence="2">
    <location>
        <begin position="413"/>
        <end position="428"/>
    </location>
</feature>
<protein>
    <submittedName>
        <fullName evidence="4">Uncharacterized protein</fullName>
    </submittedName>
</protein>
<dbReference type="VEuPathDB" id="FungiDB:RhiirFUN_008799"/>
<proteinExistence type="predicted"/>
<dbReference type="Proteomes" id="UP000232722">
    <property type="component" value="Unassembled WGS sequence"/>
</dbReference>
<name>A0A2I1DVL1_9GLOM</name>
<reference evidence="4 5" key="4">
    <citation type="submission" date="2017-10" db="EMBL/GenBank/DDBJ databases">
        <title>Genome analyses suggest a sexual origin of heterokaryosis in a supposedly ancient asexual fungus.</title>
        <authorList>
            <person name="Corradi N."/>
            <person name="Sedzielewska K."/>
            <person name="Noel J."/>
            <person name="Charron P."/>
            <person name="Farinelli L."/>
            <person name="Marton T."/>
            <person name="Kruger M."/>
            <person name="Pelin A."/>
            <person name="Brachmann A."/>
            <person name="Corradi N."/>
        </authorList>
    </citation>
    <scope>NUCLEOTIDE SEQUENCE [LARGE SCALE GENOMIC DNA]</scope>
    <source>
        <strain evidence="4 5">A1</strain>
    </source>
</reference>
<dbReference type="OrthoDB" id="2344871at2759"/>